<reference evidence="2" key="1">
    <citation type="submission" date="2025-08" db="UniProtKB">
        <authorList>
            <consortium name="RefSeq"/>
        </authorList>
    </citation>
    <scope>IDENTIFICATION</scope>
</reference>
<evidence type="ECO:0000313" key="2">
    <source>
        <dbReference type="RefSeq" id="XP_045142423.1"/>
    </source>
</evidence>
<sequence>MVGFGANRRAGRLPSLVLVVLLVVIAILAFNYWSISSRHVLLQEEVAELQGQVQRTEVARGRLEKRNSDLLLLVDSHKKQIDQKEVDYGRLSSRLQAREGLGKRCEDDKVKLQNNISYQMADIQHLKEQLAELRQEFLRQEDQLQDYRKNNTFLVKRLEYESFQCGHQIKELTAQHEENIKKLADQFLQEQKQDASKIQSNDGNELGGNDHEIPKNIPKVVENTADKNEEPSSNHSPHGKEQIKRGGDAGMPGVEENDPAKVDDLPTSKKSAGPVSQHENHQAISHLSTGQPLSQNMALDSHINLNGNPGTSNQIPSNRLQPLIPGPNLESEPRVQPDVIKQATKDRAGDFHKLKQSRFFDENESPVDPQHGSKLADYNGDDGNVGEYEADKQAELAYNEEEDGDGGEEDVQDDEERELQMDPANYGKQRFNDVL</sequence>
<gene>
    <name evidence="2" type="primary">GOLM2</name>
</gene>
<accession>A0AC55CSE8</accession>
<proteinExistence type="predicted"/>
<dbReference type="RefSeq" id="XP_045142423.1">
    <property type="nucleotide sequence ID" value="XM_045286488.1"/>
</dbReference>
<dbReference type="Proteomes" id="UP000694863">
    <property type="component" value="Unplaced"/>
</dbReference>
<organism evidence="1 2">
    <name type="scientific">Echinops telfairi</name>
    <name type="common">Lesser hedgehog tenrec</name>
    <dbReference type="NCBI Taxonomy" id="9371"/>
    <lineage>
        <taxon>Eukaryota</taxon>
        <taxon>Metazoa</taxon>
        <taxon>Chordata</taxon>
        <taxon>Craniata</taxon>
        <taxon>Vertebrata</taxon>
        <taxon>Euteleostomi</taxon>
        <taxon>Mammalia</taxon>
        <taxon>Eutheria</taxon>
        <taxon>Afrotheria</taxon>
        <taxon>Tenrecidae</taxon>
        <taxon>Tenrecinae</taxon>
        <taxon>Echinops</taxon>
    </lineage>
</organism>
<keyword evidence="1" id="KW-1185">Reference proteome</keyword>
<evidence type="ECO:0000313" key="1">
    <source>
        <dbReference type="Proteomes" id="UP000694863"/>
    </source>
</evidence>
<protein>
    <submittedName>
        <fullName evidence="2">Protein GOLM2 isoform X1</fullName>
    </submittedName>
</protein>
<name>A0AC55CSE8_ECHTE</name>